<dbReference type="Pfam" id="PF02550">
    <property type="entry name" value="AcetylCoA_hydro"/>
    <property type="match status" value="1"/>
</dbReference>
<dbReference type="EMBL" id="ABED02000029">
    <property type="protein sequence ID" value="EDP20029.1"/>
    <property type="molecule type" value="Genomic_DNA"/>
</dbReference>
<proteinExistence type="inferred from homology"/>
<evidence type="ECO:0000256" key="1">
    <source>
        <dbReference type="ARBA" id="ARBA00022679"/>
    </source>
</evidence>
<dbReference type="NCBIfam" id="TIGR03948">
    <property type="entry name" value="butyr_acet_CoA"/>
    <property type="match status" value="1"/>
</dbReference>
<dbReference type="InterPro" id="IPR046433">
    <property type="entry name" value="ActCoA_hydro"/>
</dbReference>
<keyword evidence="2" id="KW-0443">Lipid metabolism</keyword>
<comment type="pathway">
    <text evidence="2">Lipid metabolism; butanoate metabolism.</text>
</comment>
<dbReference type="InterPro" id="IPR003702">
    <property type="entry name" value="ActCoA_hydro_N"/>
</dbReference>
<dbReference type="UniPathway" id="UPA00863"/>
<comment type="function">
    <text evidence="2">Coenzyme A-transferase that converts butyryl-CoA to butyrate.</text>
</comment>
<feature type="domain" description="Acetyl-CoA hydrolase/transferase N-terminal" evidence="3">
    <location>
        <begin position="14"/>
        <end position="191"/>
    </location>
</feature>
<feature type="active site" description="5-glutamyl coenzyme A thioester intermediate" evidence="2">
    <location>
        <position position="254"/>
    </location>
</feature>
<dbReference type="AlphaFoldDB" id="A8SFP6"/>
<feature type="binding site" evidence="2">
    <location>
        <position position="329"/>
    </location>
    <ligand>
        <name>CoA</name>
        <dbReference type="ChEBI" id="CHEBI:57287"/>
    </ligand>
</feature>
<dbReference type="InterPro" id="IPR026888">
    <property type="entry name" value="AcetylCoA_hyd_C"/>
</dbReference>
<protein>
    <recommendedName>
        <fullName evidence="2">Butyryl-CoA:acetate CoA-transferase</fullName>
        <shortName evidence="2">Butyryl-CoA CoA-transferase</shortName>
        <ecNumber evidence="2">2.8.3.-</ecNumber>
    </recommendedName>
</protein>
<dbReference type="GO" id="GO:0046358">
    <property type="term" value="P:butyrate biosynthetic process"/>
    <property type="evidence" value="ECO:0007669"/>
    <property type="project" value="UniProtKB-UniRule"/>
</dbReference>
<dbReference type="PANTHER" id="PTHR21432">
    <property type="entry name" value="ACETYL-COA HYDROLASE-RELATED"/>
    <property type="match status" value="1"/>
</dbReference>
<comment type="caution">
    <text evidence="5">The sequence shown here is derived from an EMBL/GenBank/DDBJ whole genome shotgun (WGS) entry which is preliminary data.</text>
</comment>
<dbReference type="HAMAP" id="MF_03227">
    <property type="entry name" value="But_acet_CoA_trans"/>
    <property type="match status" value="1"/>
</dbReference>
<dbReference type="InterPro" id="IPR023990">
    <property type="entry name" value="Butryl-CoA_acetate_CoA_Tfrase"/>
</dbReference>
<dbReference type="HOGENOM" id="CLU_030703_1_0_9"/>
<dbReference type="EC" id="2.8.3.-" evidence="2"/>
<dbReference type="InterPro" id="IPR038460">
    <property type="entry name" value="AcetylCoA_hyd_C_sf"/>
</dbReference>
<dbReference type="Proteomes" id="UP000005945">
    <property type="component" value="Unassembled WGS sequence"/>
</dbReference>
<keyword evidence="1 2" id="KW-0808">Transferase</keyword>
<keyword evidence="2" id="KW-0276">Fatty acid metabolism</keyword>
<evidence type="ECO:0000313" key="5">
    <source>
        <dbReference type="EMBL" id="EDP20029.1"/>
    </source>
</evidence>
<evidence type="ECO:0000259" key="3">
    <source>
        <dbReference type="Pfam" id="PF02550"/>
    </source>
</evidence>
<evidence type="ECO:0000259" key="4">
    <source>
        <dbReference type="Pfam" id="PF13336"/>
    </source>
</evidence>
<sequence length="457" mass="50078">MYFKRGWFIMDCKELYAQKLMTAAQAAALVKSGDWVDYGWAVNTPVAVDAELAKRLPELEGVNFRGGILMWVPEIFQIDDPAAHMTWNSWHMGGIERKAIAQGFSFYSPIRYSELPRYYRESNDPVDVAVFQVTPMDEHGYFNFGPSASHLGAVCEKAKKIIVEVNTNMPRCLGGMENCVHVSQVSGIVEGANPPIGQMAAAGAATEVDLKVANLIVPQIPNGACLQLGIGGMPNAIGGLIAQSDLKDLGVHTEMYVDAFVDIAKAGKINGSRKQLDKGRQVYAFGAGTQKMYDYLNDNPECMSAPVDYTNDIRSISALDNFISINNAVDIDLFGQVNAESAGVKHISGAGGQLDFVLGAYLSKGGKSFICLSSTFFNKKTGQLESRIRPTLENGSIVTDTRANVHYLCTEYGCVNLKGLTSWEKAEALISVAHPDFREELIREAEKLHIWRRSNKI</sequence>
<dbReference type="GO" id="GO:0006083">
    <property type="term" value="P:acetate metabolic process"/>
    <property type="evidence" value="ECO:0007669"/>
    <property type="project" value="InterPro"/>
</dbReference>
<feature type="domain" description="Acetyl-CoA hydrolase/transferase C-terminal" evidence="4">
    <location>
        <begin position="288"/>
        <end position="445"/>
    </location>
</feature>
<dbReference type="Gene3D" id="3.40.1080.20">
    <property type="entry name" value="Acetyl-CoA hydrolase/transferase C-terminal domain"/>
    <property type="match status" value="1"/>
</dbReference>
<dbReference type="PANTHER" id="PTHR21432:SF20">
    <property type="entry name" value="ACETYL-COA HYDROLASE"/>
    <property type="match status" value="1"/>
</dbReference>
<feature type="binding site" evidence="2">
    <location>
        <position position="352"/>
    </location>
    <ligand>
        <name>CoA</name>
        <dbReference type="ChEBI" id="CHEBI:57287"/>
    </ligand>
</feature>
<reference evidence="5 6" key="1">
    <citation type="submission" date="2007-09" db="EMBL/GenBank/DDBJ databases">
        <title>Draft genome sequence of Faecalibacterium prausnitzii M21/2.</title>
        <authorList>
            <person name="Sudarsanam P."/>
            <person name="Ley R."/>
            <person name="Guruge J."/>
            <person name="Turnbaugh P.J."/>
            <person name="Mahowald M."/>
            <person name="Liep D."/>
            <person name="Gordon J."/>
        </authorList>
    </citation>
    <scope>NUCLEOTIDE SEQUENCE [LARGE SCALE GENOMIC DNA]</scope>
    <source>
        <strain evidence="5 6">M21/2</strain>
    </source>
</reference>
<dbReference type="BRENDA" id="2.8.3.8">
    <property type="organism ID" value="2226"/>
</dbReference>
<evidence type="ECO:0000256" key="2">
    <source>
        <dbReference type="HAMAP-Rule" id="MF_03227"/>
    </source>
</evidence>
<feature type="binding site" evidence="2">
    <location>
        <begin position="229"/>
        <end position="233"/>
    </location>
    <ligand>
        <name>CoA</name>
        <dbReference type="ChEBI" id="CHEBI:57287"/>
    </ligand>
</feature>
<accession>A8SFP6</accession>
<gene>
    <name evidence="5" type="ORF">FAEPRAM212_02812</name>
</gene>
<dbReference type="InterPro" id="IPR037171">
    <property type="entry name" value="NagB/RpiA_transferase-like"/>
</dbReference>
<comment type="similarity">
    <text evidence="2">Belongs to the acetyl-CoA hydrolase/transferase family. Butyryl-CoA CoA-transferase subfamily.</text>
</comment>
<dbReference type="GO" id="GO:0006084">
    <property type="term" value="P:acetyl-CoA metabolic process"/>
    <property type="evidence" value="ECO:0007669"/>
    <property type="project" value="UniProtKB-UniRule"/>
</dbReference>
<organism evidence="5 6">
    <name type="scientific">Faecalibacterium prausnitzii M21/2</name>
    <dbReference type="NCBI Taxonomy" id="411485"/>
    <lineage>
        <taxon>Bacteria</taxon>
        <taxon>Bacillati</taxon>
        <taxon>Bacillota</taxon>
        <taxon>Clostridia</taxon>
        <taxon>Eubacteriales</taxon>
        <taxon>Oscillospiraceae</taxon>
        <taxon>Faecalibacterium</taxon>
    </lineage>
</organism>
<dbReference type="HAMAP" id="MF_03228">
    <property type="entry name" value="But_CoA_trans"/>
    <property type="match status" value="1"/>
</dbReference>
<name>A8SFP6_9FIRM</name>
<dbReference type="SUPFAM" id="SSF100950">
    <property type="entry name" value="NagB/RpiA/CoA transferase-like"/>
    <property type="match status" value="2"/>
</dbReference>
<dbReference type="Gene3D" id="3.30.750.70">
    <property type="entry name" value="4-hydroxybutyrate coenzyme like domains"/>
    <property type="match status" value="1"/>
</dbReference>
<evidence type="ECO:0000313" key="6">
    <source>
        <dbReference type="Proteomes" id="UP000005945"/>
    </source>
</evidence>
<comment type="catalytic activity">
    <reaction evidence="2">
        <text>butanoate + acetyl-CoA = butanoyl-CoA + acetate</text>
        <dbReference type="Rhea" id="RHEA:30071"/>
        <dbReference type="ChEBI" id="CHEBI:17968"/>
        <dbReference type="ChEBI" id="CHEBI:30089"/>
        <dbReference type="ChEBI" id="CHEBI:57288"/>
        <dbReference type="ChEBI" id="CHEBI:57371"/>
    </reaction>
</comment>
<reference evidence="5 6" key="2">
    <citation type="submission" date="2007-09" db="EMBL/GenBank/DDBJ databases">
        <authorList>
            <person name="Fulton L."/>
            <person name="Clifton S."/>
            <person name="Fulton B."/>
            <person name="Xu J."/>
            <person name="Minx P."/>
            <person name="Pepin K.H."/>
            <person name="Johnson M."/>
            <person name="Thiruvilangam P."/>
            <person name="Bhonagiri V."/>
            <person name="Nash W.E."/>
            <person name="Mardis E.R."/>
            <person name="Wilson R.K."/>
        </authorList>
    </citation>
    <scope>NUCLEOTIDE SEQUENCE [LARGE SCALE GENOMIC DNA]</scope>
    <source>
        <strain evidence="5 6">M21/2</strain>
    </source>
</reference>
<dbReference type="Pfam" id="PF13336">
    <property type="entry name" value="AcetylCoA_hyd_C"/>
    <property type="match status" value="1"/>
</dbReference>
<dbReference type="GO" id="GO:0008775">
    <property type="term" value="F:acetate CoA-transferase activity"/>
    <property type="evidence" value="ECO:0007669"/>
    <property type="project" value="InterPro"/>
</dbReference>
<dbReference type="Gene3D" id="3.40.1080.10">
    <property type="entry name" value="Glutaconate Coenzyme A-transferase"/>
    <property type="match status" value="1"/>
</dbReference>